<keyword evidence="3" id="KW-1185">Reference proteome</keyword>
<dbReference type="AlphaFoldDB" id="A0A811U9B3"/>
<comment type="caution">
    <text evidence="2">The sequence shown here is derived from an EMBL/GenBank/DDBJ whole genome shotgun (WGS) entry which is preliminary data.</text>
</comment>
<proteinExistence type="predicted"/>
<name>A0A811U9B3_CERCA</name>
<protein>
    <submittedName>
        <fullName evidence="2">(Mediterranean fruit fly) hypothetical protein</fullName>
    </submittedName>
</protein>
<feature type="compositionally biased region" description="Basic residues" evidence="1">
    <location>
        <begin position="61"/>
        <end position="72"/>
    </location>
</feature>
<organism evidence="2 3">
    <name type="scientific">Ceratitis capitata</name>
    <name type="common">Mediterranean fruit fly</name>
    <name type="synonym">Tephritis capitata</name>
    <dbReference type="NCBI Taxonomy" id="7213"/>
    <lineage>
        <taxon>Eukaryota</taxon>
        <taxon>Metazoa</taxon>
        <taxon>Ecdysozoa</taxon>
        <taxon>Arthropoda</taxon>
        <taxon>Hexapoda</taxon>
        <taxon>Insecta</taxon>
        <taxon>Pterygota</taxon>
        <taxon>Neoptera</taxon>
        <taxon>Endopterygota</taxon>
        <taxon>Diptera</taxon>
        <taxon>Brachycera</taxon>
        <taxon>Muscomorpha</taxon>
        <taxon>Tephritoidea</taxon>
        <taxon>Tephritidae</taxon>
        <taxon>Ceratitis</taxon>
        <taxon>Ceratitis</taxon>
    </lineage>
</organism>
<reference evidence="2" key="1">
    <citation type="submission" date="2020-11" db="EMBL/GenBank/DDBJ databases">
        <authorList>
            <person name="Whitehead M."/>
        </authorList>
    </citation>
    <scope>NUCLEOTIDE SEQUENCE</scope>
    <source>
        <strain evidence="2">EGII</strain>
    </source>
</reference>
<feature type="region of interest" description="Disordered" evidence="1">
    <location>
        <begin position="60"/>
        <end position="90"/>
    </location>
</feature>
<evidence type="ECO:0000313" key="2">
    <source>
        <dbReference type="EMBL" id="CAD6995421.1"/>
    </source>
</evidence>
<accession>A0A811U9B3</accession>
<sequence length="90" mass="10294">MLAFDSTSEGNAYATESPVLHHQHFSAMQMKLHQLKQSKVTRFTKTHRKYPEITKLDGVTKPKKHVAKHHIQTTKGPPVTSKLREMSSEK</sequence>
<evidence type="ECO:0000313" key="3">
    <source>
        <dbReference type="Proteomes" id="UP000606786"/>
    </source>
</evidence>
<dbReference type="EMBL" id="CAJHJT010000001">
    <property type="protein sequence ID" value="CAD6995421.1"/>
    <property type="molecule type" value="Genomic_DNA"/>
</dbReference>
<gene>
    <name evidence="2" type="ORF">CCAP1982_LOCUS4138</name>
</gene>
<dbReference type="Proteomes" id="UP000606786">
    <property type="component" value="Unassembled WGS sequence"/>
</dbReference>
<evidence type="ECO:0000256" key="1">
    <source>
        <dbReference type="SAM" id="MobiDB-lite"/>
    </source>
</evidence>